<protein>
    <submittedName>
        <fullName evidence="6">Sortase-like protein</fullName>
    </submittedName>
</protein>
<proteinExistence type="predicted"/>
<keyword evidence="3" id="KW-0788">Thiol protease</keyword>
<keyword evidence="7" id="KW-1185">Reference proteome</keyword>
<comment type="caution">
    <text evidence="6">The sequence shown here is derived from an EMBL/GenBank/DDBJ whole genome shotgun (WGS) entry which is preliminary data.</text>
</comment>
<evidence type="ECO:0000256" key="2">
    <source>
        <dbReference type="ARBA" id="ARBA00022801"/>
    </source>
</evidence>
<dbReference type="EMBL" id="AYYK01000004">
    <property type="protein sequence ID" value="KRM79344.1"/>
    <property type="molecule type" value="Genomic_DNA"/>
</dbReference>
<dbReference type="NCBIfam" id="TIGR01076">
    <property type="entry name" value="sortase_fam"/>
    <property type="match status" value="1"/>
</dbReference>
<reference evidence="6 7" key="1">
    <citation type="journal article" date="2015" name="Genome Announc.">
        <title>Expanding the biotechnology potential of lactobacilli through comparative genomics of 213 strains and associated genera.</title>
        <authorList>
            <person name="Sun Z."/>
            <person name="Harris H.M."/>
            <person name="McCann A."/>
            <person name="Guo C."/>
            <person name="Argimon S."/>
            <person name="Zhang W."/>
            <person name="Yang X."/>
            <person name="Jeffery I.B."/>
            <person name="Cooney J.C."/>
            <person name="Kagawa T.F."/>
            <person name="Liu W."/>
            <person name="Song Y."/>
            <person name="Salvetti E."/>
            <person name="Wrobel A."/>
            <person name="Rasinkangas P."/>
            <person name="Parkhill J."/>
            <person name="Rea M.C."/>
            <person name="O'Sullivan O."/>
            <person name="Ritari J."/>
            <person name="Douillard F.P."/>
            <person name="Paul Ross R."/>
            <person name="Yang R."/>
            <person name="Briner A.E."/>
            <person name="Felis G.E."/>
            <person name="de Vos W.M."/>
            <person name="Barrangou R."/>
            <person name="Klaenhammer T.R."/>
            <person name="Caufield P.W."/>
            <person name="Cui Y."/>
            <person name="Zhang H."/>
            <person name="O'Toole P.W."/>
        </authorList>
    </citation>
    <scope>NUCLEOTIDE SEQUENCE [LARGE SCALE GENOMIC DNA]</scope>
    <source>
        <strain evidence="6 7">DSM 20335</strain>
    </source>
</reference>
<evidence type="ECO:0000313" key="6">
    <source>
        <dbReference type="EMBL" id="KRM79344.1"/>
    </source>
</evidence>
<dbReference type="SUPFAM" id="SSF63817">
    <property type="entry name" value="Sortase"/>
    <property type="match status" value="1"/>
</dbReference>
<dbReference type="InterPro" id="IPR005754">
    <property type="entry name" value="Sortase"/>
</dbReference>
<evidence type="ECO:0000256" key="4">
    <source>
        <dbReference type="PIRSR" id="PIRSR605754-1"/>
    </source>
</evidence>
<accession>A0A0R2BJN9</accession>
<name>A0A0R2BJN9_9LACO</name>
<organism evidence="6 7">
    <name type="scientific">Lapidilactobacillus dextrinicus DSM 20335</name>
    <dbReference type="NCBI Taxonomy" id="1423738"/>
    <lineage>
        <taxon>Bacteria</taxon>
        <taxon>Bacillati</taxon>
        <taxon>Bacillota</taxon>
        <taxon>Bacilli</taxon>
        <taxon>Lactobacillales</taxon>
        <taxon>Lactobacillaceae</taxon>
        <taxon>Lapidilactobacillus</taxon>
    </lineage>
</organism>
<feature type="transmembrane region" description="Helical" evidence="5">
    <location>
        <begin position="20"/>
        <end position="37"/>
    </location>
</feature>
<dbReference type="Gene3D" id="2.40.260.10">
    <property type="entry name" value="Sortase"/>
    <property type="match status" value="1"/>
</dbReference>
<dbReference type="GO" id="GO:0006508">
    <property type="term" value="P:proteolysis"/>
    <property type="evidence" value="ECO:0007669"/>
    <property type="project" value="UniProtKB-KW"/>
</dbReference>
<keyword evidence="5" id="KW-0472">Membrane</keyword>
<keyword evidence="5" id="KW-1133">Transmembrane helix</keyword>
<feature type="active site" description="Acyl-thioester intermediate" evidence="4">
    <location>
        <position position="205"/>
    </location>
</feature>
<keyword evidence="5" id="KW-0812">Transmembrane</keyword>
<dbReference type="InterPro" id="IPR023365">
    <property type="entry name" value="Sortase_dom-sf"/>
</dbReference>
<evidence type="ECO:0000256" key="3">
    <source>
        <dbReference type="ARBA" id="ARBA00022807"/>
    </source>
</evidence>
<dbReference type="Proteomes" id="UP000051813">
    <property type="component" value="Unassembled WGS sequence"/>
</dbReference>
<dbReference type="PATRIC" id="fig|1423738.3.peg.1536"/>
<dbReference type="Pfam" id="PF04203">
    <property type="entry name" value="Sortase"/>
    <property type="match status" value="1"/>
</dbReference>
<evidence type="ECO:0000256" key="5">
    <source>
        <dbReference type="SAM" id="Phobius"/>
    </source>
</evidence>
<evidence type="ECO:0000256" key="1">
    <source>
        <dbReference type="ARBA" id="ARBA00022670"/>
    </source>
</evidence>
<dbReference type="CDD" id="cd06165">
    <property type="entry name" value="Sortase_A"/>
    <property type="match status" value="1"/>
</dbReference>
<keyword evidence="1" id="KW-0645">Protease</keyword>
<dbReference type="STRING" id="1423738.FC84_GL001519"/>
<dbReference type="AlphaFoldDB" id="A0A0R2BJN9"/>
<keyword evidence="2" id="KW-0378">Hydrolase</keyword>
<sequence>MLDRLTLIKDVGGAILKNKLKTVFIILLLLLGLALVFNQQIKDAIVNFNTNRKLAQVDQDKIKQAKHIKASYDFNAVSDVDVKQVAAAATDNQQGYLGKIAIPAVHIKLPIAKGVSKVALATGAGTMKPDEKMGQGNYALAGHNMLNPNILFSAVAETKVGQKIYITDLKKVYVYQINHREVITPTTVTIIDDIPGKKMITLITCAESGTKRWAVQGDLLKVEKATKHNLTIF</sequence>
<dbReference type="InterPro" id="IPR042007">
    <property type="entry name" value="Sortase_A"/>
</dbReference>
<evidence type="ECO:0000313" key="7">
    <source>
        <dbReference type="Proteomes" id="UP000051813"/>
    </source>
</evidence>
<gene>
    <name evidence="6" type="ORF">FC84_GL001519</name>
</gene>
<dbReference type="GO" id="GO:0008234">
    <property type="term" value="F:cysteine-type peptidase activity"/>
    <property type="evidence" value="ECO:0007669"/>
    <property type="project" value="UniProtKB-KW"/>
</dbReference>
<feature type="active site" description="Proton donor/acceptor" evidence="4">
    <location>
        <position position="143"/>
    </location>
</feature>